<dbReference type="CDD" id="cd19934">
    <property type="entry name" value="REC_OmpR_EcPhoP-like"/>
    <property type="match status" value="1"/>
</dbReference>
<name>A0A0F9VNM1_9ZZZZ</name>
<dbReference type="InterPro" id="IPR001789">
    <property type="entry name" value="Sig_transdc_resp-reg_receiver"/>
</dbReference>
<evidence type="ECO:0000256" key="3">
    <source>
        <dbReference type="ARBA" id="ARBA00023015"/>
    </source>
</evidence>
<dbReference type="Pfam" id="PF00072">
    <property type="entry name" value="Response_reg"/>
    <property type="match status" value="1"/>
</dbReference>
<sequence>MRVLVVEDEQHLAAQMREALEGNGFVVDVVADGNEAVYMGNNEAFDAAVLDLGLPGRDGLSVLHDWRHNGRTFPVIILTARDGWSEKVQGFRAGADDYVTKPFRMEEIIMRLRAMIRRATGHADVIIRCGALEYDSQLGSLSLAGAPLKLTAFETQLLVYLIHNAERVVSRTELSEHLYSYDNDRDHNSLEVIISRLRRKLGAERIETLRGQGYRLCNKS</sequence>
<gene>
    <name evidence="8" type="ORF">LCGC14_0072900</name>
</gene>
<dbReference type="SUPFAM" id="SSF46894">
    <property type="entry name" value="C-terminal effector domain of the bipartite response regulators"/>
    <property type="match status" value="1"/>
</dbReference>
<dbReference type="GO" id="GO:0005829">
    <property type="term" value="C:cytosol"/>
    <property type="evidence" value="ECO:0007669"/>
    <property type="project" value="TreeGrafter"/>
</dbReference>
<keyword evidence="5" id="KW-0804">Transcription</keyword>
<evidence type="ECO:0000256" key="5">
    <source>
        <dbReference type="ARBA" id="ARBA00023163"/>
    </source>
</evidence>
<dbReference type="FunFam" id="3.40.50.2300:FF:000002">
    <property type="entry name" value="DNA-binding response regulator PhoP"/>
    <property type="match status" value="1"/>
</dbReference>
<dbReference type="Gene3D" id="3.40.50.2300">
    <property type="match status" value="1"/>
</dbReference>
<evidence type="ECO:0000256" key="1">
    <source>
        <dbReference type="ARBA" id="ARBA00022553"/>
    </source>
</evidence>
<dbReference type="SMART" id="SM00448">
    <property type="entry name" value="REC"/>
    <property type="match status" value="1"/>
</dbReference>
<dbReference type="GO" id="GO:0032993">
    <property type="term" value="C:protein-DNA complex"/>
    <property type="evidence" value="ECO:0007669"/>
    <property type="project" value="TreeGrafter"/>
</dbReference>
<dbReference type="Gene3D" id="6.10.250.690">
    <property type="match status" value="1"/>
</dbReference>
<dbReference type="PANTHER" id="PTHR48111:SF37">
    <property type="entry name" value="RESPONSE REGULATOR PROTEIN CARR"/>
    <property type="match status" value="1"/>
</dbReference>
<dbReference type="CDD" id="cd00383">
    <property type="entry name" value="trans_reg_C"/>
    <property type="match status" value="1"/>
</dbReference>
<dbReference type="AlphaFoldDB" id="A0A0F9VNM1"/>
<dbReference type="PANTHER" id="PTHR48111">
    <property type="entry name" value="REGULATOR OF RPOS"/>
    <property type="match status" value="1"/>
</dbReference>
<organism evidence="8">
    <name type="scientific">marine sediment metagenome</name>
    <dbReference type="NCBI Taxonomy" id="412755"/>
    <lineage>
        <taxon>unclassified sequences</taxon>
        <taxon>metagenomes</taxon>
        <taxon>ecological metagenomes</taxon>
    </lineage>
</organism>
<dbReference type="Pfam" id="PF00486">
    <property type="entry name" value="Trans_reg_C"/>
    <property type="match status" value="1"/>
</dbReference>
<dbReference type="GO" id="GO:0000976">
    <property type="term" value="F:transcription cis-regulatory region binding"/>
    <property type="evidence" value="ECO:0007669"/>
    <property type="project" value="TreeGrafter"/>
</dbReference>
<keyword evidence="3" id="KW-0805">Transcription regulation</keyword>
<evidence type="ECO:0000256" key="4">
    <source>
        <dbReference type="ARBA" id="ARBA00023125"/>
    </source>
</evidence>
<dbReference type="PROSITE" id="PS51755">
    <property type="entry name" value="OMPR_PHOB"/>
    <property type="match status" value="1"/>
</dbReference>
<comment type="caution">
    <text evidence="8">The sequence shown here is derived from an EMBL/GenBank/DDBJ whole genome shotgun (WGS) entry which is preliminary data.</text>
</comment>
<evidence type="ECO:0000256" key="2">
    <source>
        <dbReference type="ARBA" id="ARBA00023012"/>
    </source>
</evidence>
<accession>A0A0F9VNM1</accession>
<proteinExistence type="predicted"/>
<evidence type="ECO:0000259" key="6">
    <source>
        <dbReference type="PROSITE" id="PS50110"/>
    </source>
</evidence>
<dbReference type="InterPro" id="IPR001867">
    <property type="entry name" value="OmpR/PhoB-type_DNA-bd"/>
</dbReference>
<dbReference type="GO" id="GO:0006355">
    <property type="term" value="P:regulation of DNA-templated transcription"/>
    <property type="evidence" value="ECO:0007669"/>
    <property type="project" value="InterPro"/>
</dbReference>
<keyword evidence="4" id="KW-0238">DNA-binding</keyword>
<dbReference type="GO" id="GO:0000156">
    <property type="term" value="F:phosphorelay response regulator activity"/>
    <property type="evidence" value="ECO:0007669"/>
    <property type="project" value="TreeGrafter"/>
</dbReference>
<dbReference type="InterPro" id="IPR036388">
    <property type="entry name" value="WH-like_DNA-bd_sf"/>
</dbReference>
<dbReference type="Gene3D" id="1.10.10.10">
    <property type="entry name" value="Winged helix-like DNA-binding domain superfamily/Winged helix DNA-binding domain"/>
    <property type="match status" value="1"/>
</dbReference>
<dbReference type="InterPro" id="IPR011006">
    <property type="entry name" value="CheY-like_superfamily"/>
</dbReference>
<keyword evidence="2" id="KW-0902">Two-component regulatory system</keyword>
<dbReference type="SMART" id="SM00862">
    <property type="entry name" value="Trans_reg_C"/>
    <property type="match status" value="1"/>
</dbReference>
<dbReference type="InterPro" id="IPR039420">
    <property type="entry name" value="WalR-like"/>
</dbReference>
<protein>
    <submittedName>
        <fullName evidence="8">Uncharacterized protein</fullName>
    </submittedName>
</protein>
<dbReference type="PROSITE" id="PS50110">
    <property type="entry name" value="RESPONSE_REGULATORY"/>
    <property type="match status" value="1"/>
</dbReference>
<reference evidence="8" key="1">
    <citation type="journal article" date="2015" name="Nature">
        <title>Complex archaea that bridge the gap between prokaryotes and eukaryotes.</title>
        <authorList>
            <person name="Spang A."/>
            <person name="Saw J.H."/>
            <person name="Jorgensen S.L."/>
            <person name="Zaremba-Niedzwiedzka K."/>
            <person name="Martijn J."/>
            <person name="Lind A.E."/>
            <person name="van Eijk R."/>
            <person name="Schleper C."/>
            <person name="Guy L."/>
            <person name="Ettema T.J."/>
        </authorList>
    </citation>
    <scope>NUCLEOTIDE SEQUENCE</scope>
</reference>
<evidence type="ECO:0000313" key="8">
    <source>
        <dbReference type="EMBL" id="KKO05650.1"/>
    </source>
</evidence>
<feature type="domain" description="Response regulatory" evidence="6">
    <location>
        <begin position="2"/>
        <end position="116"/>
    </location>
</feature>
<dbReference type="SUPFAM" id="SSF52172">
    <property type="entry name" value="CheY-like"/>
    <property type="match status" value="1"/>
</dbReference>
<dbReference type="EMBL" id="LAZR01000018">
    <property type="protein sequence ID" value="KKO05650.1"/>
    <property type="molecule type" value="Genomic_DNA"/>
</dbReference>
<dbReference type="InterPro" id="IPR016032">
    <property type="entry name" value="Sig_transdc_resp-reg_C-effctor"/>
</dbReference>
<evidence type="ECO:0000259" key="7">
    <source>
        <dbReference type="PROSITE" id="PS51755"/>
    </source>
</evidence>
<feature type="domain" description="OmpR/PhoB-type" evidence="7">
    <location>
        <begin position="124"/>
        <end position="218"/>
    </location>
</feature>
<keyword evidence="1" id="KW-0597">Phosphoprotein</keyword>